<reference evidence="1 2" key="1">
    <citation type="submission" date="2016-01" db="EMBL/GenBank/DDBJ databases">
        <title>Whole genome sequencing of Myroides marinus L41.</title>
        <authorList>
            <person name="Hong K.W."/>
        </authorList>
    </citation>
    <scope>NUCLEOTIDE SEQUENCE [LARGE SCALE GENOMIC DNA]</scope>
    <source>
        <strain evidence="1 2">L41</strain>
    </source>
</reference>
<evidence type="ECO:0000313" key="1">
    <source>
        <dbReference type="EMBL" id="KZE79512.1"/>
    </source>
</evidence>
<name>A0A165R7S4_9FLAO</name>
<dbReference type="Proteomes" id="UP000076630">
    <property type="component" value="Unassembled WGS sequence"/>
</dbReference>
<protein>
    <submittedName>
        <fullName evidence="1">Uncharacterized protein</fullName>
    </submittedName>
</protein>
<proteinExistence type="predicted"/>
<dbReference type="EMBL" id="LQNU01000060">
    <property type="protein sequence ID" value="KZE79512.1"/>
    <property type="molecule type" value="Genomic_DNA"/>
</dbReference>
<dbReference type="AlphaFoldDB" id="A0A165R7S4"/>
<organism evidence="1 2">
    <name type="scientific">Myroides marinus</name>
    <dbReference type="NCBI Taxonomy" id="703342"/>
    <lineage>
        <taxon>Bacteria</taxon>
        <taxon>Pseudomonadati</taxon>
        <taxon>Bacteroidota</taxon>
        <taxon>Flavobacteriia</taxon>
        <taxon>Flavobacteriales</taxon>
        <taxon>Flavobacteriaceae</taxon>
        <taxon>Myroides</taxon>
    </lineage>
</organism>
<comment type="caution">
    <text evidence="1">The sequence shown here is derived from an EMBL/GenBank/DDBJ whole genome shotgun (WGS) entry which is preliminary data.</text>
</comment>
<sequence>MTYVEVDKEIAVRNEIIKENSFFPTNGKKVIFKKDILTAWSDKNKIDFEYREINTQEALKLREQWQQI</sequence>
<gene>
    <name evidence="1" type="ORF">AV926_11905</name>
</gene>
<dbReference type="RefSeq" id="WP_038987785.1">
    <property type="nucleotide sequence ID" value="NZ_JWJO01000065.1"/>
</dbReference>
<evidence type="ECO:0000313" key="2">
    <source>
        <dbReference type="Proteomes" id="UP000076630"/>
    </source>
</evidence>
<keyword evidence="2" id="KW-1185">Reference proteome</keyword>
<accession>A0A165R7S4</accession>